<protein>
    <recommendedName>
        <fullName evidence="3">Large polyvalent protein associated domain-containing protein</fullName>
    </recommendedName>
</protein>
<dbReference type="RefSeq" id="WP_256135820.1">
    <property type="nucleotide sequence ID" value="NZ_JANGAB010000002.1"/>
</dbReference>
<gene>
    <name evidence="1" type="ORF">NE646_05545</name>
</gene>
<dbReference type="EMBL" id="JANGAB010000002">
    <property type="protein sequence ID" value="MCQ4949129.1"/>
    <property type="molecule type" value="Genomic_DNA"/>
</dbReference>
<name>A0AAW5KGQ2_9FIRM</name>
<sequence length="489" mass="52601">MERFRLLSEEEERLLARLGQHGGGGRPSAFDPERAAAEAYAIGRMERAGTATDRQREYREDLVRRAREERLARQDASLDEAAQAYLLRQGGYAAAAEPHAQQSREERAQSRRYSDAANWLKGAVPAAEAQRELEGLQAARRNSDYEELAAQGKSLDSEPLFTRGAVKNPVEFAHRNPGAFAFVDNGAGGVPITYNDGAQAKYRQLSDQERKDYNYYLGKGDRASADRYLELLDRSLNRREGEVLAEQVKEDAREHPVLGAAQSVLAGGVLGPLAVLPIVGQGLKNAVTGEYEPVDPHNPFFSGAIAKNAGREGLTEGRPAWQQMLINGALDMGESLTHAPAGALAPALDIAQAAGESGWRAAANGGTADEALLAATAGGASEWLAGKLLPTGETEPGLVGDLQKVAADRKRAALSGAVDSAAETALLGSRSSYARYRDALIDRGLSPEEAEWQALRTFFVTRPQGFDSDFVSGAKQPFAPLPVLPTLRR</sequence>
<evidence type="ECO:0000313" key="1">
    <source>
        <dbReference type="EMBL" id="MCQ4949129.1"/>
    </source>
</evidence>
<accession>A0AAW5KGQ2</accession>
<comment type="caution">
    <text evidence="1">The sequence shown here is derived from an EMBL/GenBank/DDBJ whole genome shotgun (WGS) entry which is preliminary data.</text>
</comment>
<dbReference type="Proteomes" id="UP001205063">
    <property type="component" value="Unassembled WGS sequence"/>
</dbReference>
<dbReference type="AlphaFoldDB" id="A0AAW5KGQ2"/>
<proteinExistence type="predicted"/>
<organism evidence="1 2">
    <name type="scientific">Bittarella massiliensis</name>
    <name type="common">ex Durand et al. 2017</name>
    <dbReference type="NCBI Taxonomy" id="1720313"/>
    <lineage>
        <taxon>Bacteria</taxon>
        <taxon>Bacillati</taxon>
        <taxon>Bacillota</taxon>
        <taxon>Clostridia</taxon>
        <taxon>Eubacteriales</taxon>
        <taxon>Oscillospiraceae</taxon>
        <taxon>Bittarella (ex Durand et al. 2017)</taxon>
    </lineage>
</organism>
<reference evidence="1" key="1">
    <citation type="submission" date="2022-06" db="EMBL/GenBank/DDBJ databases">
        <title>Isolation of gut microbiota from human fecal samples.</title>
        <authorList>
            <person name="Pamer E.G."/>
            <person name="Barat B."/>
            <person name="Waligurski E."/>
            <person name="Medina S."/>
            <person name="Paddock L."/>
            <person name="Mostad J."/>
        </authorList>
    </citation>
    <scope>NUCLEOTIDE SEQUENCE</scope>
    <source>
        <strain evidence="1">DFI.7.96</strain>
    </source>
</reference>
<evidence type="ECO:0000313" key="2">
    <source>
        <dbReference type="Proteomes" id="UP001205063"/>
    </source>
</evidence>
<evidence type="ECO:0008006" key="3">
    <source>
        <dbReference type="Google" id="ProtNLM"/>
    </source>
</evidence>